<evidence type="ECO:0000313" key="21">
    <source>
        <dbReference type="EMBL" id="PNS07908.1"/>
    </source>
</evidence>
<evidence type="ECO:0000256" key="7">
    <source>
        <dbReference type="ARBA" id="ARBA00013998"/>
    </source>
</evidence>
<dbReference type="GO" id="GO:0032259">
    <property type="term" value="P:methylation"/>
    <property type="evidence" value="ECO:0007669"/>
    <property type="project" value="UniProtKB-KW"/>
</dbReference>
<keyword evidence="10" id="KW-0846">Cobalamin</keyword>
<comment type="cofactor">
    <cofactor evidence="3">
        <name>methylcob(III)alamin</name>
        <dbReference type="ChEBI" id="CHEBI:28115"/>
    </cofactor>
</comment>
<dbReference type="SUPFAM" id="SSF82282">
    <property type="entry name" value="Homocysteine S-methyltransferase"/>
    <property type="match status" value="1"/>
</dbReference>
<dbReference type="AlphaFoldDB" id="A0A2K1PYP2"/>
<keyword evidence="15" id="KW-0486">Methionine biosynthesis</keyword>
<evidence type="ECO:0000256" key="2">
    <source>
        <dbReference type="ARBA" id="ARBA00001947"/>
    </source>
</evidence>
<gene>
    <name evidence="21" type="ORF">Lysil_2084</name>
</gene>
<evidence type="ECO:0000256" key="14">
    <source>
        <dbReference type="ARBA" id="ARBA00022833"/>
    </source>
</evidence>
<evidence type="ECO:0000256" key="3">
    <source>
        <dbReference type="ARBA" id="ARBA00001956"/>
    </source>
</evidence>
<dbReference type="PANTHER" id="PTHR45833:SF1">
    <property type="entry name" value="METHIONINE SYNTHASE"/>
    <property type="match status" value="1"/>
</dbReference>
<keyword evidence="8 19" id="KW-0489">Methyltransferase</keyword>
<evidence type="ECO:0000256" key="16">
    <source>
        <dbReference type="ARBA" id="ARBA00023285"/>
    </source>
</evidence>
<evidence type="ECO:0000256" key="12">
    <source>
        <dbReference type="ARBA" id="ARBA00022691"/>
    </source>
</evidence>
<comment type="similarity">
    <text evidence="5">Belongs to the vitamin-B12 dependent methionine synthase family.</text>
</comment>
<evidence type="ECO:0000256" key="15">
    <source>
        <dbReference type="ARBA" id="ARBA00023167"/>
    </source>
</evidence>
<sequence>MSTTLPWKNPQRAEALQRALDERILILDGAMGTMIQRHELEEADYRGERFAEGYDALFAGDGHAHGPGCGCEGHDQRGNNDLLTLTRPEIIRDIHAQYLDAGADLIETNTFNSTSISLSDYRLTHLVRELNREGARIAREAADAAEARDPSKPRFVVGVLGPTSRTASLSPDVNRPGFRAISFDELREAYREATEGLIEGGADILMVETVFDTLNAKAALFAIEEAFDAHGTRLPVMISGTITDASGRTLSGQTAEAFWYSLRHARPLGIGLNCALGAKDLRPHVEALSTVADTYVTAHPNAGLPNAFGGYDETPEDMAVILREFAQSGLLNIVGGCCGTTPPHIAAIAAAVRDVAPRAIPELEEVA</sequence>
<feature type="binding site" evidence="19">
    <location>
        <position position="337"/>
    </location>
    <ligand>
        <name>Zn(2+)</name>
        <dbReference type="ChEBI" id="CHEBI:29105"/>
    </ligand>
</feature>
<feature type="binding site" evidence="19">
    <location>
        <position position="274"/>
    </location>
    <ligand>
        <name>Zn(2+)</name>
        <dbReference type="ChEBI" id="CHEBI:29105"/>
    </ligand>
</feature>
<dbReference type="Pfam" id="PF02574">
    <property type="entry name" value="S-methyl_trans"/>
    <property type="match status" value="1"/>
</dbReference>
<evidence type="ECO:0000256" key="18">
    <source>
        <dbReference type="ARBA" id="ARBA00031040"/>
    </source>
</evidence>
<dbReference type="EC" id="2.1.1.13" evidence="6"/>
<name>A0A2K1PYP2_9GAMM</name>
<evidence type="ECO:0000256" key="9">
    <source>
        <dbReference type="ARBA" id="ARBA00022605"/>
    </source>
</evidence>
<dbReference type="EMBL" id="NPZB01000002">
    <property type="protein sequence ID" value="PNS07908.1"/>
    <property type="molecule type" value="Genomic_DNA"/>
</dbReference>
<keyword evidence="11 19" id="KW-0808">Transferase</keyword>
<comment type="cofactor">
    <cofactor evidence="2 19">
        <name>Zn(2+)</name>
        <dbReference type="ChEBI" id="CHEBI:29105"/>
    </cofactor>
</comment>
<evidence type="ECO:0000256" key="1">
    <source>
        <dbReference type="ARBA" id="ARBA00001700"/>
    </source>
</evidence>
<dbReference type="FunFam" id="3.20.20.330:FF:000001">
    <property type="entry name" value="Methionine synthase"/>
    <property type="match status" value="1"/>
</dbReference>
<protein>
    <recommendedName>
        <fullName evidence="7">Methionine synthase</fullName>
        <ecNumber evidence="6">2.1.1.13</ecNumber>
    </recommendedName>
    <alternativeName>
        <fullName evidence="18">5-methyltetrahydrofolate--homocysteine methyltransferase</fullName>
    </alternativeName>
</protein>
<keyword evidence="22" id="KW-1185">Reference proteome</keyword>
<proteinExistence type="inferred from homology"/>
<dbReference type="GO" id="GO:0050667">
    <property type="term" value="P:homocysteine metabolic process"/>
    <property type="evidence" value="ECO:0007669"/>
    <property type="project" value="TreeGrafter"/>
</dbReference>
<evidence type="ECO:0000256" key="19">
    <source>
        <dbReference type="PROSITE-ProRule" id="PRU00333"/>
    </source>
</evidence>
<comment type="caution">
    <text evidence="21">The sequence shown here is derived from an EMBL/GenBank/DDBJ whole genome shotgun (WGS) entry which is preliminary data.</text>
</comment>
<dbReference type="GO" id="GO:0031419">
    <property type="term" value="F:cobalamin binding"/>
    <property type="evidence" value="ECO:0007669"/>
    <property type="project" value="UniProtKB-KW"/>
</dbReference>
<dbReference type="GO" id="GO:0046653">
    <property type="term" value="P:tetrahydrofolate metabolic process"/>
    <property type="evidence" value="ECO:0007669"/>
    <property type="project" value="TreeGrafter"/>
</dbReference>
<evidence type="ECO:0000256" key="4">
    <source>
        <dbReference type="ARBA" id="ARBA00005178"/>
    </source>
</evidence>
<evidence type="ECO:0000256" key="13">
    <source>
        <dbReference type="ARBA" id="ARBA00022723"/>
    </source>
</evidence>
<dbReference type="OrthoDB" id="9803687at2"/>
<comment type="pathway">
    <text evidence="4">Amino-acid biosynthesis; L-methionine biosynthesis via de novo pathway; L-methionine from L-homocysteine (MetH route): step 1/1.</text>
</comment>
<comment type="function">
    <text evidence="17">Catalyzes the transfer of a methyl group from methyl-cobalamin to homocysteine, yielding enzyme-bound cob(I)alamin and methionine. Subsequently, remethylates the cofactor using methyltetrahydrofolate.</text>
</comment>
<dbReference type="Proteomes" id="UP000236220">
    <property type="component" value="Unassembled WGS sequence"/>
</dbReference>
<dbReference type="GO" id="GO:0046872">
    <property type="term" value="F:metal ion binding"/>
    <property type="evidence" value="ECO:0007669"/>
    <property type="project" value="UniProtKB-KW"/>
</dbReference>
<evidence type="ECO:0000256" key="10">
    <source>
        <dbReference type="ARBA" id="ARBA00022628"/>
    </source>
</evidence>
<dbReference type="PANTHER" id="PTHR45833">
    <property type="entry name" value="METHIONINE SYNTHASE"/>
    <property type="match status" value="1"/>
</dbReference>
<keyword evidence="13 19" id="KW-0479">Metal-binding</keyword>
<dbReference type="PROSITE" id="PS50970">
    <property type="entry name" value="HCY"/>
    <property type="match status" value="1"/>
</dbReference>
<evidence type="ECO:0000256" key="11">
    <source>
        <dbReference type="ARBA" id="ARBA00022679"/>
    </source>
</evidence>
<dbReference type="InterPro" id="IPR036589">
    <property type="entry name" value="HCY_dom_sf"/>
</dbReference>
<dbReference type="InterPro" id="IPR050554">
    <property type="entry name" value="Met_Synthase/Corrinoid"/>
</dbReference>
<keyword evidence="16" id="KW-0170">Cobalt</keyword>
<dbReference type="GO" id="GO:0005829">
    <property type="term" value="C:cytosol"/>
    <property type="evidence" value="ECO:0007669"/>
    <property type="project" value="TreeGrafter"/>
</dbReference>
<dbReference type="Gene3D" id="3.20.20.330">
    <property type="entry name" value="Homocysteine-binding-like domain"/>
    <property type="match status" value="1"/>
</dbReference>
<evidence type="ECO:0000256" key="6">
    <source>
        <dbReference type="ARBA" id="ARBA00012032"/>
    </source>
</evidence>
<evidence type="ECO:0000256" key="5">
    <source>
        <dbReference type="ARBA" id="ARBA00010398"/>
    </source>
</evidence>
<evidence type="ECO:0000259" key="20">
    <source>
        <dbReference type="PROSITE" id="PS50970"/>
    </source>
</evidence>
<reference evidence="21 22" key="1">
    <citation type="submission" date="2017-08" db="EMBL/GenBank/DDBJ databases">
        <title>Lysobacter sylvestris genome.</title>
        <authorList>
            <person name="Zhang D.-C."/>
            <person name="Albuquerque L."/>
            <person name="Franca L."/>
            <person name="Froufe H.J.C."/>
            <person name="Barroso C."/>
            <person name="Egas C."/>
            <person name="Da Costa M."/>
            <person name="Margesin R."/>
        </authorList>
    </citation>
    <scope>NUCLEOTIDE SEQUENCE [LARGE SCALE GENOMIC DNA]</scope>
    <source>
        <strain evidence="21 22">AM20-91</strain>
    </source>
</reference>
<keyword evidence="14 19" id="KW-0862">Zinc</keyword>
<dbReference type="InterPro" id="IPR003726">
    <property type="entry name" value="HCY_dom"/>
</dbReference>
<organism evidence="21 22">
    <name type="scientific">Solilutibacter silvestris</name>
    <dbReference type="NCBI Taxonomy" id="1645665"/>
    <lineage>
        <taxon>Bacteria</taxon>
        <taxon>Pseudomonadati</taxon>
        <taxon>Pseudomonadota</taxon>
        <taxon>Gammaproteobacteria</taxon>
        <taxon>Lysobacterales</taxon>
        <taxon>Lysobacteraceae</taxon>
        <taxon>Solilutibacter</taxon>
    </lineage>
</organism>
<keyword evidence="12" id="KW-0949">S-adenosyl-L-methionine</keyword>
<comment type="catalytic activity">
    <reaction evidence="1">
        <text>(6S)-5-methyl-5,6,7,8-tetrahydrofolate + L-homocysteine = (6S)-5,6,7,8-tetrahydrofolate + L-methionine</text>
        <dbReference type="Rhea" id="RHEA:11172"/>
        <dbReference type="ChEBI" id="CHEBI:18608"/>
        <dbReference type="ChEBI" id="CHEBI:57453"/>
        <dbReference type="ChEBI" id="CHEBI:57844"/>
        <dbReference type="ChEBI" id="CHEBI:58199"/>
        <dbReference type="EC" id="2.1.1.13"/>
    </reaction>
</comment>
<keyword evidence="9" id="KW-0028">Amino-acid biosynthesis</keyword>
<dbReference type="GO" id="GO:0008705">
    <property type="term" value="F:methionine synthase activity"/>
    <property type="evidence" value="ECO:0007669"/>
    <property type="project" value="UniProtKB-EC"/>
</dbReference>
<accession>A0A2K1PYP2</accession>
<feature type="binding site" evidence="19">
    <location>
        <position position="338"/>
    </location>
    <ligand>
        <name>Zn(2+)</name>
        <dbReference type="ChEBI" id="CHEBI:29105"/>
    </ligand>
</feature>
<dbReference type="RefSeq" id="WP_103075556.1">
    <property type="nucleotide sequence ID" value="NZ_NPZB01000002.1"/>
</dbReference>
<evidence type="ECO:0000256" key="17">
    <source>
        <dbReference type="ARBA" id="ARBA00025552"/>
    </source>
</evidence>
<evidence type="ECO:0000313" key="22">
    <source>
        <dbReference type="Proteomes" id="UP000236220"/>
    </source>
</evidence>
<evidence type="ECO:0000256" key="8">
    <source>
        <dbReference type="ARBA" id="ARBA00022603"/>
    </source>
</evidence>
<feature type="domain" description="Hcy-binding" evidence="20">
    <location>
        <begin position="13"/>
        <end position="352"/>
    </location>
</feature>